<keyword evidence="2" id="KW-0732">Signal</keyword>
<feature type="domain" description="Nephrocystin 3-like N-terminal" evidence="3">
    <location>
        <begin position="181"/>
        <end position="289"/>
    </location>
</feature>
<evidence type="ECO:0000313" key="5">
    <source>
        <dbReference type="Proteomes" id="UP001276659"/>
    </source>
</evidence>
<evidence type="ECO:0000256" key="2">
    <source>
        <dbReference type="SAM" id="SignalP"/>
    </source>
</evidence>
<evidence type="ECO:0000313" key="4">
    <source>
        <dbReference type="EMBL" id="KAK3176985.1"/>
    </source>
</evidence>
<dbReference type="EMBL" id="JASNWA010000004">
    <property type="protein sequence ID" value="KAK3176985.1"/>
    <property type="molecule type" value="Genomic_DNA"/>
</dbReference>
<dbReference type="PANTHER" id="PTHR10039:SF15">
    <property type="entry name" value="NACHT DOMAIN-CONTAINING PROTEIN"/>
    <property type="match status" value="1"/>
</dbReference>
<dbReference type="PANTHER" id="PTHR10039">
    <property type="entry name" value="AMELOGENIN"/>
    <property type="match status" value="1"/>
</dbReference>
<comment type="caution">
    <text evidence="4">The sequence shown here is derived from an EMBL/GenBank/DDBJ whole genome shotgun (WGS) entry which is preliminary data.</text>
</comment>
<gene>
    <name evidence="4" type="ORF">OEA41_008311</name>
</gene>
<dbReference type="Gene3D" id="3.40.50.300">
    <property type="entry name" value="P-loop containing nucleotide triphosphate hydrolases"/>
    <property type="match status" value="1"/>
</dbReference>
<evidence type="ECO:0000259" key="3">
    <source>
        <dbReference type="Pfam" id="PF24883"/>
    </source>
</evidence>
<dbReference type="Proteomes" id="UP001276659">
    <property type="component" value="Unassembled WGS sequence"/>
</dbReference>
<reference evidence="4" key="1">
    <citation type="submission" date="2022-11" db="EMBL/GenBank/DDBJ databases">
        <title>Chromosomal genome sequence assembly and mating type (MAT) locus characterization of the leprose asexual lichenized fungus Lepraria neglecta (Nyl.) Erichsen.</title>
        <authorList>
            <person name="Allen J.L."/>
            <person name="Pfeffer B."/>
        </authorList>
    </citation>
    <scope>NUCLEOTIDE SEQUENCE</scope>
    <source>
        <strain evidence="4">Allen 5258</strain>
    </source>
</reference>
<keyword evidence="5" id="KW-1185">Reference proteome</keyword>
<dbReference type="AlphaFoldDB" id="A0AAE0DQX3"/>
<name>A0AAE0DQX3_9LECA</name>
<evidence type="ECO:0000256" key="1">
    <source>
        <dbReference type="ARBA" id="ARBA00022737"/>
    </source>
</evidence>
<protein>
    <recommendedName>
        <fullName evidence="3">Nephrocystin 3-like N-terminal domain-containing protein</fullName>
    </recommendedName>
</protein>
<proteinExistence type="predicted"/>
<keyword evidence="1" id="KW-0677">Repeat</keyword>
<sequence length="351" mass="38949">MDPLSVAASIAGLVSLTIQVSGTVGSYCKAVKDAPRSVQEINQELLLLLSTLKQLDTFLRTQTLKNSSFDQSSILATALISCRDSIDAISSKLPIRKQDGKSHALDKLKWPFSEKEIQKRLEALRRCTSTFQKVLELTKNVGSLSAAATEASKVSTQVAEILELVSTYRGTASAIQSISDNVRNLALESQEQEAQTPTAMVASLLRQLTGQRAVFPQSLLEYYENSRRDQARGSTPELKHVFNEVCLTFGQCYIVIDALDECKMDFRKDVLGILKDLDLAVVQLFVTSRPHSHDIKQHFHGAEQVYVEANEADIKTYCYRMMDDNDITRELVEGTLRADVADIIARNAQGM</sequence>
<accession>A0AAE0DQX3</accession>
<feature type="signal peptide" evidence="2">
    <location>
        <begin position="1"/>
        <end position="22"/>
    </location>
</feature>
<dbReference type="InterPro" id="IPR027417">
    <property type="entry name" value="P-loop_NTPase"/>
</dbReference>
<feature type="chain" id="PRO_5042005015" description="Nephrocystin 3-like N-terminal domain-containing protein" evidence="2">
    <location>
        <begin position="23"/>
        <end position="351"/>
    </location>
</feature>
<dbReference type="InterPro" id="IPR056884">
    <property type="entry name" value="NPHP3-like_N"/>
</dbReference>
<dbReference type="Pfam" id="PF24883">
    <property type="entry name" value="NPHP3_N"/>
    <property type="match status" value="1"/>
</dbReference>
<organism evidence="4 5">
    <name type="scientific">Lepraria neglecta</name>
    <dbReference type="NCBI Taxonomy" id="209136"/>
    <lineage>
        <taxon>Eukaryota</taxon>
        <taxon>Fungi</taxon>
        <taxon>Dikarya</taxon>
        <taxon>Ascomycota</taxon>
        <taxon>Pezizomycotina</taxon>
        <taxon>Lecanoromycetes</taxon>
        <taxon>OSLEUM clade</taxon>
        <taxon>Lecanoromycetidae</taxon>
        <taxon>Lecanorales</taxon>
        <taxon>Lecanorineae</taxon>
        <taxon>Stereocaulaceae</taxon>
        <taxon>Lepraria</taxon>
    </lineage>
</organism>